<gene>
    <name evidence="2" type="ORF">FIBSPDRAFT_877161</name>
</gene>
<evidence type="ECO:0000256" key="1">
    <source>
        <dbReference type="SAM" id="MobiDB-lite"/>
    </source>
</evidence>
<evidence type="ECO:0000313" key="3">
    <source>
        <dbReference type="Proteomes" id="UP000076532"/>
    </source>
</evidence>
<proteinExistence type="predicted"/>
<keyword evidence="3" id="KW-1185">Reference proteome</keyword>
<accession>A0A167W7K2</accession>
<sequence length="65" mass="7212">MSDNPFKFGPPPPRHRSPSAPPVLWLDKKLVYISSGLDLDADHPLSAAYPRDRPQIGLRFPSEGC</sequence>
<feature type="region of interest" description="Disordered" evidence="1">
    <location>
        <begin position="1"/>
        <end position="20"/>
    </location>
</feature>
<dbReference type="Proteomes" id="UP000076532">
    <property type="component" value="Unassembled WGS sequence"/>
</dbReference>
<evidence type="ECO:0000313" key="2">
    <source>
        <dbReference type="EMBL" id="KZP05784.1"/>
    </source>
</evidence>
<protein>
    <submittedName>
        <fullName evidence="2">Uncharacterized protein</fullName>
    </submittedName>
</protein>
<reference evidence="2 3" key="1">
    <citation type="journal article" date="2016" name="Mol. Biol. Evol.">
        <title>Comparative Genomics of Early-Diverging Mushroom-Forming Fungi Provides Insights into the Origins of Lignocellulose Decay Capabilities.</title>
        <authorList>
            <person name="Nagy L.G."/>
            <person name="Riley R."/>
            <person name="Tritt A."/>
            <person name="Adam C."/>
            <person name="Daum C."/>
            <person name="Floudas D."/>
            <person name="Sun H."/>
            <person name="Yadav J.S."/>
            <person name="Pangilinan J."/>
            <person name="Larsson K.H."/>
            <person name="Matsuura K."/>
            <person name="Barry K."/>
            <person name="Labutti K."/>
            <person name="Kuo R."/>
            <person name="Ohm R.A."/>
            <person name="Bhattacharya S.S."/>
            <person name="Shirouzu T."/>
            <person name="Yoshinaga Y."/>
            <person name="Martin F.M."/>
            <person name="Grigoriev I.V."/>
            <person name="Hibbett D.S."/>
        </authorList>
    </citation>
    <scope>NUCLEOTIDE SEQUENCE [LARGE SCALE GENOMIC DNA]</scope>
    <source>
        <strain evidence="2 3">CBS 109695</strain>
    </source>
</reference>
<dbReference type="EMBL" id="KV417819">
    <property type="protein sequence ID" value="KZP05784.1"/>
    <property type="molecule type" value="Genomic_DNA"/>
</dbReference>
<dbReference type="AlphaFoldDB" id="A0A167W7K2"/>
<organism evidence="2 3">
    <name type="scientific">Athelia psychrophila</name>
    <dbReference type="NCBI Taxonomy" id="1759441"/>
    <lineage>
        <taxon>Eukaryota</taxon>
        <taxon>Fungi</taxon>
        <taxon>Dikarya</taxon>
        <taxon>Basidiomycota</taxon>
        <taxon>Agaricomycotina</taxon>
        <taxon>Agaricomycetes</taxon>
        <taxon>Agaricomycetidae</taxon>
        <taxon>Atheliales</taxon>
        <taxon>Atheliaceae</taxon>
        <taxon>Athelia</taxon>
    </lineage>
</organism>
<name>A0A167W7K2_9AGAM</name>